<organism evidence="2 3">
    <name type="scientific">Nitrosomonas eutropha</name>
    <dbReference type="NCBI Taxonomy" id="916"/>
    <lineage>
        <taxon>Bacteria</taxon>
        <taxon>Pseudomonadati</taxon>
        <taxon>Pseudomonadota</taxon>
        <taxon>Betaproteobacteria</taxon>
        <taxon>Nitrosomonadales</taxon>
        <taxon>Nitrosomonadaceae</taxon>
        <taxon>Nitrosomonas</taxon>
    </lineage>
</organism>
<accession>A0A1I7JEP5</accession>
<proteinExistence type="predicted"/>
<feature type="signal peptide" evidence="1">
    <location>
        <begin position="1"/>
        <end position="23"/>
    </location>
</feature>
<evidence type="ECO:0000313" key="3">
    <source>
        <dbReference type="Proteomes" id="UP000183926"/>
    </source>
</evidence>
<dbReference type="EMBL" id="FPBL01000023">
    <property type="protein sequence ID" value="SFU83625.1"/>
    <property type="molecule type" value="Genomic_DNA"/>
</dbReference>
<keyword evidence="1" id="KW-0732">Signal</keyword>
<gene>
    <name evidence="2" type="ORF">SAMN05216339_1234</name>
</gene>
<name>A0A1I7JEP5_9PROT</name>
<sequence length="86" mass="10041">MTERIIKILLLFMTLLVTTPVTAVDAVPRISDREIIESLVGQKALEEKIELRFIITQEQMDQRFDTIGQHFDTTQKQIDYRSEAIF</sequence>
<dbReference type="AlphaFoldDB" id="A0A1I7JEP5"/>
<evidence type="ECO:0000256" key="1">
    <source>
        <dbReference type="SAM" id="SignalP"/>
    </source>
</evidence>
<feature type="chain" id="PRO_5010176803" evidence="1">
    <location>
        <begin position="24"/>
        <end position="86"/>
    </location>
</feature>
<dbReference type="Proteomes" id="UP000183926">
    <property type="component" value="Unassembled WGS sequence"/>
</dbReference>
<protein>
    <submittedName>
        <fullName evidence="2">Uncharacterized protein</fullName>
    </submittedName>
</protein>
<reference evidence="2 3" key="1">
    <citation type="submission" date="2016-10" db="EMBL/GenBank/DDBJ databases">
        <authorList>
            <person name="de Groot N.N."/>
        </authorList>
    </citation>
    <scope>NUCLEOTIDE SEQUENCE [LARGE SCALE GENOMIC DNA]</scope>
    <source>
        <strain evidence="2 3">Nm24</strain>
    </source>
</reference>
<evidence type="ECO:0000313" key="2">
    <source>
        <dbReference type="EMBL" id="SFU83625.1"/>
    </source>
</evidence>